<reference evidence="1" key="1">
    <citation type="submission" date="2021-03" db="EMBL/GenBank/DDBJ databases">
        <authorList>
            <person name="Tran Van P."/>
        </authorList>
    </citation>
    <scope>NUCLEOTIDE SEQUENCE</scope>
</reference>
<protein>
    <submittedName>
        <fullName evidence="1">Uncharacterized protein</fullName>
    </submittedName>
</protein>
<accession>A0ABN7PSQ3</accession>
<evidence type="ECO:0000313" key="2">
    <source>
        <dbReference type="Proteomes" id="UP001153148"/>
    </source>
</evidence>
<proteinExistence type="predicted"/>
<name>A0ABN7PSQ3_TIMPD</name>
<evidence type="ECO:0000313" key="1">
    <source>
        <dbReference type="EMBL" id="CAG2068613.1"/>
    </source>
</evidence>
<sequence>MLQGPNWIKDRWDAANLNWTDFMELDQVSSFVKDYHFEFTLGAPTYPQSYQVVTTALSMTEVEDKILEFLLSSNSFDQIVSWIS</sequence>
<gene>
    <name evidence="1" type="ORF">TPAB3V08_LOCUS15556</name>
</gene>
<comment type="caution">
    <text evidence="1">The sequence shown here is derived from an EMBL/GenBank/DDBJ whole genome shotgun (WGS) entry which is preliminary data.</text>
</comment>
<keyword evidence="2" id="KW-1185">Reference proteome</keyword>
<dbReference type="Gene3D" id="1.25.40.180">
    <property type="match status" value="1"/>
</dbReference>
<organism evidence="1 2">
    <name type="scientific">Timema podura</name>
    <name type="common">Walking stick</name>
    <dbReference type="NCBI Taxonomy" id="61482"/>
    <lineage>
        <taxon>Eukaryota</taxon>
        <taxon>Metazoa</taxon>
        <taxon>Ecdysozoa</taxon>
        <taxon>Arthropoda</taxon>
        <taxon>Hexapoda</taxon>
        <taxon>Insecta</taxon>
        <taxon>Pterygota</taxon>
        <taxon>Neoptera</taxon>
        <taxon>Polyneoptera</taxon>
        <taxon>Phasmatodea</taxon>
        <taxon>Timematodea</taxon>
        <taxon>Timematoidea</taxon>
        <taxon>Timematidae</taxon>
        <taxon>Timema</taxon>
    </lineage>
</organism>
<dbReference type="EMBL" id="CAJPIN010096307">
    <property type="protein sequence ID" value="CAG2068613.1"/>
    <property type="molecule type" value="Genomic_DNA"/>
</dbReference>
<feature type="non-terminal residue" evidence="1">
    <location>
        <position position="84"/>
    </location>
</feature>
<dbReference type="Proteomes" id="UP001153148">
    <property type="component" value="Unassembled WGS sequence"/>
</dbReference>